<keyword evidence="7" id="KW-1185">Reference proteome</keyword>
<evidence type="ECO:0000256" key="4">
    <source>
        <dbReference type="ARBA" id="ARBA00025338"/>
    </source>
</evidence>
<evidence type="ECO:0000256" key="5">
    <source>
        <dbReference type="ARBA" id="ARBA00029630"/>
    </source>
</evidence>
<dbReference type="GO" id="GO:0030674">
    <property type="term" value="F:protein-macromolecule adaptor activity"/>
    <property type="evidence" value="ECO:0007669"/>
    <property type="project" value="TreeGrafter"/>
</dbReference>
<keyword evidence="3" id="KW-0962">Peroxisome biogenesis</keyword>
<dbReference type="AlphaFoldDB" id="A0AAV2QTY4"/>
<evidence type="ECO:0000256" key="3">
    <source>
        <dbReference type="ARBA" id="ARBA00022593"/>
    </source>
</evidence>
<evidence type="ECO:0000256" key="1">
    <source>
        <dbReference type="ARBA" id="ARBA00011494"/>
    </source>
</evidence>
<dbReference type="InterPro" id="IPR006966">
    <property type="entry name" value="Peroxin-3"/>
</dbReference>
<comment type="subunit">
    <text evidence="1">Interacts with PEX19.</text>
</comment>
<proteinExistence type="predicted"/>
<dbReference type="Proteomes" id="UP001497623">
    <property type="component" value="Unassembled WGS sequence"/>
</dbReference>
<dbReference type="PANTHER" id="PTHR28080:SF1">
    <property type="entry name" value="PEROXISOMAL BIOGENESIS FACTOR 3"/>
    <property type="match status" value="1"/>
</dbReference>
<dbReference type="GO" id="GO:0005778">
    <property type="term" value="C:peroxisomal membrane"/>
    <property type="evidence" value="ECO:0007669"/>
    <property type="project" value="InterPro"/>
</dbReference>
<dbReference type="Pfam" id="PF04882">
    <property type="entry name" value="Peroxin-3"/>
    <property type="match status" value="2"/>
</dbReference>
<gene>
    <name evidence="6" type="ORF">MNOR_LOCUS17079</name>
</gene>
<organism evidence="6 7">
    <name type="scientific">Meganyctiphanes norvegica</name>
    <name type="common">Northern krill</name>
    <name type="synonym">Thysanopoda norvegica</name>
    <dbReference type="NCBI Taxonomy" id="48144"/>
    <lineage>
        <taxon>Eukaryota</taxon>
        <taxon>Metazoa</taxon>
        <taxon>Ecdysozoa</taxon>
        <taxon>Arthropoda</taxon>
        <taxon>Crustacea</taxon>
        <taxon>Multicrustacea</taxon>
        <taxon>Malacostraca</taxon>
        <taxon>Eumalacostraca</taxon>
        <taxon>Eucarida</taxon>
        <taxon>Euphausiacea</taxon>
        <taxon>Euphausiidae</taxon>
        <taxon>Meganyctiphanes</taxon>
    </lineage>
</organism>
<accession>A0AAV2QTY4</accession>
<comment type="function">
    <text evidence="4">Involved in peroxisome biosynthesis and integrity. Assembles membrane vesicles before the matrix proteins are translocated. As a docking factor for PEX19, is necessary for the import of peroxisomal membrane proteins in the peroxisomes.</text>
</comment>
<reference evidence="6 7" key="1">
    <citation type="submission" date="2024-05" db="EMBL/GenBank/DDBJ databases">
        <authorList>
            <person name="Wallberg A."/>
        </authorList>
    </citation>
    <scope>NUCLEOTIDE SEQUENCE [LARGE SCALE GENOMIC DNA]</scope>
</reference>
<dbReference type="PANTHER" id="PTHR28080">
    <property type="entry name" value="PEROXISOMAL BIOGENESIS FACTOR 3"/>
    <property type="match status" value="1"/>
</dbReference>
<name>A0AAV2QTY4_MEGNR</name>
<dbReference type="EMBL" id="CAXKWB010011528">
    <property type="protein sequence ID" value="CAL4101726.1"/>
    <property type="molecule type" value="Genomic_DNA"/>
</dbReference>
<evidence type="ECO:0000313" key="7">
    <source>
        <dbReference type="Proteomes" id="UP001497623"/>
    </source>
</evidence>
<evidence type="ECO:0000256" key="2">
    <source>
        <dbReference type="ARBA" id="ARBA00014294"/>
    </source>
</evidence>
<dbReference type="GO" id="GO:0045046">
    <property type="term" value="P:protein import into peroxisome membrane"/>
    <property type="evidence" value="ECO:0007669"/>
    <property type="project" value="TreeGrafter"/>
</dbReference>
<protein>
    <recommendedName>
        <fullName evidence="2">Peroxisomal biogenesis factor 3</fullName>
    </recommendedName>
    <alternativeName>
        <fullName evidence="5">Peroxisomal assembly protein PEX3</fullName>
    </alternativeName>
</protein>
<evidence type="ECO:0000313" key="6">
    <source>
        <dbReference type="EMBL" id="CAL4101726.1"/>
    </source>
</evidence>
<comment type="caution">
    <text evidence="6">The sequence shown here is derived from an EMBL/GenBank/DDBJ whole genome shotgun (WGS) entry which is preliminary data.</text>
</comment>
<sequence length="394" mass="44708">MFSRIKDILYRHRRKIYIAGVLFGGAALFKRYVEYKLIEWHNTQTKTILERQKKRQYYENIQKTTNATILNFSKSLKEVIIRDLDADALLQAIKEQPHHKQTIWEQLKNVGFSRAISVVYVSALAVSTLEVQLMLLGGYTFNDLCADGYAKTPISSRLQEKYLAAIHYLIEQGLSKLLVDITRATDRIVSGLPLAHLLTIGQLEGILKEIHLSLRKEINLNESNGTCCLEPWSRYVMSVPISPDWESDEERVLYNMLLETCDILDSEDFSVVCDNLIQVGMNHLLDRVAEFYPVSSSIDPKSKWVDKVEQGISNNQENIGSNMINQFPKSEKLYSGSFQSTMAVAKLVPVLSGLVHAALSPTPWQLLNELMLNDKLVALGANVYEAFSTHHVTD</sequence>